<feature type="signal peptide" evidence="1">
    <location>
        <begin position="1"/>
        <end position="21"/>
    </location>
</feature>
<comment type="caution">
    <text evidence="2">The sequence shown here is derived from an EMBL/GenBank/DDBJ whole genome shotgun (WGS) entry which is preliminary data.</text>
</comment>
<dbReference type="EMBL" id="JANGBO010000001">
    <property type="protein sequence ID" value="MCQ5060907.1"/>
    <property type="molecule type" value="Genomic_DNA"/>
</dbReference>
<reference evidence="2" key="1">
    <citation type="submission" date="2022-06" db="EMBL/GenBank/DDBJ databases">
        <title>Isolation of gut microbiota from human fecal samples.</title>
        <authorList>
            <person name="Pamer E.G."/>
            <person name="Barat B."/>
            <person name="Waligurski E."/>
            <person name="Medina S."/>
            <person name="Paddock L."/>
            <person name="Mostad J."/>
        </authorList>
    </citation>
    <scope>NUCLEOTIDE SEQUENCE</scope>
    <source>
        <strain evidence="2">DFI.6.24</strain>
    </source>
</reference>
<dbReference type="PROSITE" id="PS51257">
    <property type="entry name" value="PROKAR_LIPOPROTEIN"/>
    <property type="match status" value="1"/>
</dbReference>
<name>A0AAP2UDD1_9FIRM</name>
<evidence type="ECO:0008006" key="4">
    <source>
        <dbReference type="Google" id="ProtNLM"/>
    </source>
</evidence>
<protein>
    <recommendedName>
        <fullName evidence="4">Lipoprotein</fullName>
    </recommendedName>
</protein>
<dbReference type="RefSeq" id="WP_118473707.1">
    <property type="nucleotide sequence ID" value="NZ_JAJDKX010000007.1"/>
</dbReference>
<evidence type="ECO:0000313" key="3">
    <source>
        <dbReference type="Proteomes" id="UP001204814"/>
    </source>
</evidence>
<dbReference type="Proteomes" id="UP001204814">
    <property type="component" value="Unassembled WGS sequence"/>
</dbReference>
<proteinExistence type="predicted"/>
<evidence type="ECO:0000256" key="1">
    <source>
        <dbReference type="SAM" id="SignalP"/>
    </source>
</evidence>
<accession>A0AAP2UDD1</accession>
<sequence>MKWKIIILLMIAVLISGCSFHHENKENQKNENYYKLNTDTTISNYEKLSDDGIDYIYPNFLSRKWSSSKQLERESSMKVNKSNDAEFYVIRKNYLNFLNKVDKSLDGQELKSCMQEEIKKYLGSLLPESSKMNYVNNIKFYDEYGTSMKDNNKKNYYMISFQSDLEIPSVGYYKVPTLMIVKYSDKNDMNNVKEMFENMKSWMVKAE</sequence>
<gene>
    <name evidence="2" type="ORF">NE542_03525</name>
</gene>
<evidence type="ECO:0000313" key="2">
    <source>
        <dbReference type="EMBL" id="MCQ5060907.1"/>
    </source>
</evidence>
<feature type="chain" id="PRO_5042888763" description="Lipoprotein" evidence="1">
    <location>
        <begin position="22"/>
        <end position="207"/>
    </location>
</feature>
<organism evidence="2 3">
    <name type="scientific">Faecalibacillus intestinalis</name>
    <dbReference type="NCBI Taxonomy" id="1982626"/>
    <lineage>
        <taxon>Bacteria</taxon>
        <taxon>Bacillati</taxon>
        <taxon>Bacillota</taxon>
        <taxon>Erysipelotrichia</taxon>
        <taxon>Erysipelotrichales</taxon>
        <taxon>Coprobacillaceae</taxon>
        <taxon>Faecalibacillus</taxon>
    </lineage>
</organism>
<dbReference type="AlphaFoldDB" id="A0AAP2UDD1"/>
<keyword evidence="1" id="KW-0732">Signal</keyword>